<sequence>MPPHMLCSSPRDLSPIHHFGNPFGSTHTSLHKQRANLEVKKPMSLGRISPLCSRLASTSQTSLIRRSQVIRLYSTPCSSSSSSSSSVGEATPTGKKPRKASWSRTRHAERDYRALGLPPSKIESYERVLKKPKAVQFAVDPTRESVGPERKQRKSAKAIRKERLRGQEVEVRDYLKEKEKEERTKRLNTLEDTSFARRRNGWCWEWFQEGKDLGDIGNMVSTLPDYERETPYPAHKVCEWILAHLSLPPRSDPSSPTEPGRESIQEPTDSFHLLTPESWARLSAPHAFYSSQSYPDLINSRINRIRSTDSHIYDLLYSRGWRGEGLGEPLGASDGIESKDVVDSVRTKDEVGLGIRGIDRVPIPMNVLRKFIDRADQDKLTFEDEIARRRDESAVEPETSRIIRVLDALRRKEFKDEAMRQKKERSSIE</sequence>
<evidence type="ECO:0000256" key="1">
    <source>
        <dbReference type="SAM" id="MobiDB-lite"/>
    </source>
</evidence>
<accession>A0A0F7SSS4</accession>
<feature type="compositionally biased region" description="Basic residues" evidence="1">
    <location>
        <begin position="95"/>
        <end position="105"/>
    </location>
</feature>
<dbReference type="AlphaFoldDB" id="A0A0F7SSS4"/>
<feature type="region of interest" description="Disordered" evidence="1">
    <location>
        <begin position="75"/>
        <end position="107"/>
    </location>
</feature>
<name>A0A0F7SSS4_PHARH</name>
<protein>
    <submittedName>
        <fullName evidence="2">Uncharacterized protein</fullName>
    </submittedName>
</protein>
<dbReference type="EMBL" id="LN483157">
    <property type="protein sequence ID" value="CED83689.1"/>
    <property type="molecule type" value="Genomic_DNA"/>
</dbReference>
<evidence type="ECO:0000313" key="2">
    <source>
        <dbReference type="EMBL" id="CED83689.1"/>
    </source>
</evidence>
<reference evidence="2" key="1">
    <citation type="submission" date="2014-08" db="EMBL/GenBank/DDBJ databases">
        <authorList>
            <person name="Sharma Rahul"/>
            <person name="Thines Marco"/>
        </authorList>
    </citation>
    <scope>NUCLEOTIDE SEQUENCE</scope>
</reference>
<organism evidence="2">
    <name type="scientific">Phaffia rhodozyma</name>
    <name type="common">Yeast</name>
    <name type="synonym">Xanthophyllomyces dendrorhous</name>
    <dbReference type="NCBI Taxonomy" id="264483"/>
    <lineage>
        <taxon>Eukaryota</taxon>
        <taxon>Fungi</taxon>
        <taxon>Dikarya</taxon>
        <taxon>Basidiomycota</taxon>
        <taxon>Agaricomycotina</taxon>
        <taxon>Tremellomycetes</taxon>
        <taxon>Cystofilobasidiales</taxon>
        <taxon>Mrakiaceae</taxon>
        <taxon>Phaffia</taxon>
    </lineage>
</organism>
<proteinExistence type="predicted"/>